<keyword evidence="6" id="KW-0808">Transferase</keyword>
<comment type="caution">
    <text evidence="6">The sequence shown here is derived from an EMBL/GenBank/DDBJ whole genome shotgun (WGS) entry which is preliminary data.</text>
</comment>
<dbReference type="InterPro" id="IPR005859">
    <property type="entry name" value="CysK"/>
</dbReference>
<dbReference type="PANTHER" id="PTHR10314">
    <property type="entry name" value="CYSTATHIONINE BETA-SYNTHASE"/>
    <property type="match status" value="1"/>
</dbReference>
<evidence type="ECO:0000256" key="3">
    <source>
        <dbReference type="ARBA" id="ARBA00022898"/>
    </source>
</evidence>
<comment type="catalytic activity">
    <reaction evidence="4">
        <text>O-acetyl-L-serine + hydrogen sulfide = L-cysteine + acetate</text>
        <dbReference type="Rhea" id="RHEA:14829"/>
        <dbReference type="ChEBI" id="CHEBI:29919"/>
        <dbReference type="ChEBI" id="CHEBI:30089"/>
        <dbReference type="ChEBI" id="CHEBI:35235"/>
        <dbReference type="ChEBI" id="CHEBI:58340"/>
        <dbReference type="EC" id="2.5.1.47"/>
    </reaction>
</comment>
<feature type="domain" description="Tryptophan synthase beta chain-like PALP" evidence="5">
    <location>
        <begin position="8"/>
        <end position="311"/>
    </location>
</feature>
<dbReference type="NCBIfam" id="TIGR01136">
    <property type="entry name" value="cysKM"/>
    <property type="match status" value="1"/>
</dbReference>
<evidence type="ECO:0000256" key="4">
    <source>
        <dbReference type="ARBA" id="ARBA00047931"/>
    </source>
</evidence>
<evidence type="ECO:0000256" key="1">
    <source>
        <dbReference type="ARBA" id="ARBA00001933"/>
    </source>
</evidence>
<dbReference type="EC" id="2.5.1.47" evidence="2"/>
<evidence type="ECO:0000313" key="7">
    <source>
        <dbReference type="Proteomes" id="UP001560685"/>
    </source>
</evidence>
<dbReference type="SUPFAM" id="SSF53686">
    <property type="entry name" value="Tryptophan synthase beta subunit-like PLP-dependent enzymes"/>
    <property type="match status" value="1"/>
</dbReference>
<dbReference type="InterPro" id="IPR001926">
    <property type="entry name" value="TrpB-like_PALP"/>
</dbReference>
<dbReference type="RefSeq" id="WP_369314329.1">
    <property type="nucleotide sequence ID" value="NZ_JBEHZE010000001.1"/>
</dbReference>
<dbReference type="GO" id="GO:0004124">
    <property type="term" value="F:cysteine synthase activity"/>
    <property type="evidence" value="ECO:0007669"/>
    <property type="project" value="UniProtKB-EC"/>
</dbReference>
<dbReference type="InterPro" id="IPR005856">
    <property type="entry name" value="Cys_synth"/>
</dbReference>
<proteinExistence type="predicted"/>
<protein>
    <recommendedName>
        <fullName evidence="2">cysteine synthase</fullName>
        <ecNumber evidence="2">2.5.1.47</ecNumber>
    </recommendedName>
</protein>
<dbReference type="Proteomes" id="UP001560685">
    <property type="component" value="Unassembled WGS sequence"/>
</dbReference>
<gene>
    <name evidence="6" type="primary">cysK</name>
    <name evidence="6" type="ORF">ABFZ84_12385</name>
</gene>
<dbReference type="Gene3D" id="3.40.50.1100">
    <property type="match status" value="2"/>
</dbReference>
<dbReference type="Pfam" id="PF00291">
    <property type="entry name" value="PALP"/>
    <property type="match status" value="1"/>
</dbReference>
<evidence type="ECO:0000256" key="2">
    <source>
        <dbReference type="ARBA" id="ARBA00012681"/>
    </source>
</evidence>
<dbReference type="CDD" id="cd01561">
    <property type="entry name" value="CBS_like"/>
    <property type="match status" value="1"/>
</dbReference>
<dbReference type="EMBL" id="JBEHZE010000001">
    <property type="protein sequence ID" value="MEX6634344.1"/>
    <property type="molecule type" value="Genomic_DNA"/>
</dbReference>
<accession>A0ABV3Z6A4</accession>
<name>A0ABV3Z6A4_9PROT</name>
<evidence type="ECO:0000313" key="6">
    <source>
        <dbReference type="EMBL" id="MEX6634344.1"/>
    </source>
</evidence>
<organism evidence="6 7">
    <name type="scientific">Hyphococcus lacteus</name>
    <dbReference type="NCBI Taxonomy" id="3143536"/>
    <lineage>
        <taxon>Bacteria</taxon>
        <taxon>Pseudomonadati</taxon>
        <taxon>Pseudomonadota</taxon>
        <taxon>Alphaproteobacteria</taxon>
        <taxon>Parvularculales</taxon>
        <taxon>Parvularculaceae</taxon>
        <taxon>Hyphococcus</taxon>
    </lineage>
</organism>
<sequence>MIHDNILGTVGNTPVIRINRLAPEGVNIFVKFEAFNPLGSVKDRLALGVIEAAEKSGDLKPGQTVVEATSGNTGIGLAMVCAAKGYPLVIVMAESFSVERRKLMRFLGAKVVLTPAAAKGTGMVEKAKELAQKNDWFLTRQFENDANPAIHEKTTGPEIIEAFKGQNLDYWITGFGTGGTLTGVSRVLKKHSPDTKIVVCEPAGAAMLSSGEVQERHDDGSPAASHSAWAPHPIQGWSPDFIPAITDEAVKTGVIHKVLKTAPEDGIKWSQALAQREGIFTGISAGATFAAAMEIANSASKGANILCMLPDTGERYLSTPLFADVEAVMSAEEMEISRSTAGYQLSA</sequence>
<keyword evidence="7" id="KW-1185">Reference proteome</keyword>
<dbReference type="InterPro" id="IPR036052">
    <property type="entry name" value="TrpB-like_PALP_sf"/>
</dbReference>
<dbReference type="NCBIfam" id="TIGR01139">
    <property type="entry name" value="cysK"/>
    <property type="match status" value="1"/>
</dbReference>
<keyword evidence="3" id="KW-0663">Pyridoxal phosphate</keyword>
<dbReference type="InterPro" id="IPR050214">
    <property type="entry name" value="Cys_Synth/Cystath_Beta-Synth"/>
</dbReference>
<evidence type="ECO:0000259" key="5">
    <source>
        <dbReference type="Pfam" id="PF00291"/>
    </source>
</evidence>
<reference evidence="6 7" key="1">
    <citation type="submission" date="2024-05" db="EMBL/GenBank/DDBJ databases">
        <title>Three bacterial strains, DH-69, EH-24, and ECK-19 isolated from coastal sediments.</title>
        <authorList>
            <person name="Ye Y.-Q."/>
            <person name="Du Z.-J."/>
        </authorList>
    </citation>
    <scope>NUCLEOTIDE SEQUENCE [LARGE SCALE GENOMIC DNA]</scope>
    <source>
        <strain evidence="6 7">ECK-19</strain>
    </source>
</reference>
<comment type="cofactor">
    <cofactor evidence="1">
        <name>pyridoxal 5'-phosphate</name>
        <dbReference type="ChEBI" id="CHEBI:597326"/>
    </cofactor>
</comment>